<dbReference type="Pfam" id="PF11716">
    <property type="entry name" value="MDMPI_N"/>
    <property type="match status" value="1"/>
</dbReference>
<dbReference type="AlphaFoldDB" id="A0A4R4YAL8"/>
<dbReference type="Gene3D" id="1.20.120.450">
    <property type="entry name" value="dinb family like domain"/>
    <property type="match status" value="1"/>
</dbReference>
<dbReference type="InterPro" id="IPR017517">
    <property type="entry name" value="Maleyloyr_isom"/>
</dbReference>
<gene>
    <name evidence="3" type="ORF">E1286_33910</name>
</gene>
<dbReference type="NCBIfam" id="TIGR03083">
    <property type="entry name" value="maleylpyruvate isomerase family mycothiol-dependent enzyme"/>
    <property type="match status" value="1"/>
</dbReference>
<organism evidence="3 4">
    <name type="scientific">Nonomuraea terrae</name>
    <dbReference type="NCBI Taxonomy" id="2530383"/>
    <lineage>
        <taxon>Bacteria</taxon>
        <taxon>Bacillati</taxon>
        <taxon>Actinomycetota</taxon>
        <taxon>Actinomycetes</taxon>
        <taxon>Streptosporangiales</taxon>
        <taxon>Streptosporangiaceae</taxon>
        <taxon>Nonomuraea</taxon>
    </lineage>
</organism>
<evidence type="ECO:0000256" key="1">
    <source>
        <dbReference type="SAM" id="MobiDB-lite"/>
    </source>
</evidence>
<reference evidence="3 4" key="1">
    <citation type="submission" date="2019-03" db="EMBL/GenBank/DDBJ databases">
        <title>Draft genome sequences of novel Actinobacteria.</title>
        <authorList>
            <person name="Sahin N."/>
            <person name="Ay H."/>
            <person name="Saygin H."/>
        </authorList>
    </citation>
    <scope>NUCLEOTIDE SEQUENCE [LARGE SCALE GENOMIC DNA]</scope>
    <source>
        <strain evidence="3 4">CH32</strain>
    </source>
</reference>
<name>A0A4R4YAL8_9ACTN</name>
<dbReference type="EMBL" id="SMKQ01000154">
    <property type="protein sequence ID" value="TDD40799.1"/>
    <property type="molecule type" value="Genomic_DNA"/>
</dbReference>
<evidence type="ECO:0000259" key="2">
    <source>
        <dbReference type="Pfam" id="PF11716"/>
    </source>
</evidence>
<dbReference type="SUPFAM" id="SSF109854">
    <property type="entry name" value="DinB/YfiT-like putative metalloenzymes"/>
    <property type="match status" value="1"/>
</dbReference>
<sequence length="355" mass="38368">MNREAPGLIPAGGFPVISVIVAHPRRSTTHPTAVTPDRANQAPAPRFPRPPGKGTLFPHAGHTRPSPPTTTTRTPEGELVSAEPSRLTLTERSGLSRDPEAVREALYTHRIRLTGRLAELSPADWTAPTRCTEWTVHEVARHLVDVAEFHVACLTGRLAHSRFGRLREFDPTSTPGEWLRDSAGRSPEQTIDALVTLTEAEHDSLGRLIDASATVTSPLGGRWHWSVLALHILWDAWMHERDMSATLRAGRPQSAAIQRLVALYGLLVSASVAARSGEVPQVTVRLVGSPDDMYEISGPRGDVRVTAGATSSPHLSGRFEAVLESVAGRGPRLAEVVGVSNPAVEHLSRLTAIMK</sequence>
<dbReference type="Proteomes" id="UP000295302">
    <property type="component" value="Unassembled WGS sequence"/>
</dbReference>
<keyword evidence="3" id="KW-0413">Isomerase</keyword>
<dbReference type="InterPro" id="IPR034660">
    <property type="entry name" value="DinB/YfiT-like"/>
</dbReference>
<dbReference type="InterPro" id="IPR024344">
    <property type="entry name" value="MDMPI_metal-binding"/>
</dbReference>
<dbReference type="GO" id="GO:0046872">
    <property type="term" value="F:metal ion binding"/>
    <property type="evidence" value="ECO:0007669"/>
    <property type="project" value="InterPro"/>
</dbReference>
<comment type="caution">
    <text evidence="3">The sequence shown here is derived from an EMBL/GenBank/DDBJ whole genome shotgun (WGS) entry which is preliminary data.</text>
</comment>
<feature type="domain" description="Mycothiol-dependent maleylpyruvate isomerase metal-binding" evidence="2">
    <location>
        <begin position="112"/>
        <end position="243"/>
    </location>
</feature>
<evidence type="ECO:0000313" key="4">
    <source>
        <dbReference type="Proteomes" id="UP000295302"/>
    </source>
</evidence>
<evidence type="ECO:0000313" key="3">
    <source>
        <dbReference type="EMBL" id="TDD40799.1"/>
    </source>
</evidence>
<dbReference type="GO" id="GO:0016853">
    <property type="term" value="F:isomerase activity"/>
    <property type="evidence" value="ECO:0007669"/>
    <property type="project" value="UniProtKB-KW"/>
</dbReference>
<keyword evidence="3" id="KW-0670">Pyruvate</keyword>
<accession>A0A4R4YAL8</accession>
<proteinExistence type="predicted"/>
<keyword evidence="4" id="KW-1185">Reference proteome</keyword>
<dbReference type="OrthoDB" id="5185819at2"/>
<feature type="region of interest" description="Disordered" evidence="1">
    <location>
        <begin position="27"/>
        <end position="97"/>
    </location>
</feature>
<protein>
    <submittedName>
        <fullName evidence="3">Maleylpyruvate isomerase family mycothiol-dependent enzyme</fullName>
    </submittedName>
</protein>